<keyword evidence="6" id="KW-0769">Symport</keyword>
<keyword evidence="3 6" id="KW-0812">Transmembrane</keyword>
<dbReference type="Gene3D" id="1.10.3860.10">
    <property type="entry name" value="Sodium:dicarboxylate symporter"/>
    <property type="match status" value="1"/>
</dbReference>
<dbReference type="OrthoDB" id="5877963at2759"/>
<feature type="transmembrane region" description="Helical" evidence="6">
    <location>
        <begin position="276"/>
        <end position="305"/>
    </location>
</feature>
<evidence type="ECO:0000256" key="1">
    <source>
        <dbReference type="ARBA" id="ARBA00004141"/>
    </source>
</evidence>
<evidence type="ECO:0000256" key="5">
    <source>
        <dbReference type="ARBA" id="ARBA00023136"/>
    </source>
</evidence>
<dbReference type="GO" id="GO:0015501">
    <property type="term" value="F:glutamate:sodium symporter activity"/>
    <property type="evidence" value="ECO:0007669"/>
    <property type="project" value="TreeGrafter"/>
</dbReference>
<dbReference type="PRINTS" id="PR00173">
    <property type="entry name" value="EDTRNSPORT"/>
</dbReference>
<comment type="similarity">
    <text evidence="6">Belongs to the dicarboxylate/amino acid:cation symporter (DAACS) (TC 2.A.23) family.</text>
</comment>
<feature type="transmembrane region" description="Helical" evidence="6">
    <location>
        <begin position="357"/>
        <end position="381"/>
    </location>
</feature>
<evidence type="ECO:0000256" key="7">
    <source>
        <dbReference type="SAM" id="MobiDB-lite"/>
    </source>
</evidence>
<accession>A0A8J5XKX1</accession>
<feature type="transmembrane region" description="Helical" evidence="6">
    <location>
        <begin position="56"/>
        <end position="78"/>
    </location>
</feature>
<evidence type="ECO:0000256" key="6">
    <source>
        <dbReference type="RuleBase" id="RU361216"/>
    </source>
</evidence>
<reference evidence="8" key="1">
    <citation type="submission" date="2021-05" db="EMBL/GenBank/DDBJ databases">
        <title>The genome of the haptophyte Pavlova lutheri (Diacronema luteri, Pavlovales) - a model for lipid biosynthesis in eukaryotic algae.</title>
        <authorList>
            <person name="Hulatt C.J."/>
            <person name="Posewitz M.C."/>
        </authorList>
    </citation>
    <scope>NUCLEOTIDE SEQUENCE</scope>
    <source>
        <strain evidence="8">NIVA-4/92</strain>
    </source>
</reference>
<gene>
    <name evidence="8" type="ORF">KFE25_010233</name>
</gene>
<dbReference type="GO" id="GO:0005886">
    <property type="term" value="C:plasma membrane"/>
    <property type="evidence" value="ECO:0007669"/>
    <property type="project" value="TreeGrafter"/>
</dbReference>
<feature type="transmembrane region" description="Helical" evidence="6">
    <location>
        <begin position="393"/>
        <end position="412"/>
    </location>
</feature>
<comment type="caution">
    <text evidence="8">The sequence shown here is derived from an EMBL/GenBank/DDBJ whole genome shotgun (WGS) entry which is preliminary data.</text>
</comment>
<name>A0A8J5XKX1_DIALT</name>
<comment type="subcellular location">
    <subcellularLocation>
        <location evidence="1 6">Membrane</location>
        <topology evidence="1 6">Multi-pass membrane protein</topology>
    </subcellularLocation>
</comment>
<dbReference type="InterPro" id="IPR050746">
    <property type="entry name" value="DAACS"/>
</dbReference>
<feature type="region of interest" description="Disordered" evidence="7">
    <location>
        <begin position="479"/>
        <end position="546"/>
    </location>
</feature>
<keyword evidence="5 6" id="KW-0472">Membrane</keyword>
<dbReference type="OMA" id="VGTFYAT"/>
<dbReference type="Pfam" id="PF00375">
    <property type="entry name" value="SDF"/>
    <property type="match status" value="1"/>
</dbReference>
<dbReference type="SUPFAM" id="SSF118215">
    <property type="entry name" value="Proton glutamate symport protein"/>
    <property type="match status" value="1"/>
</dbReference>
<feature type="compositionally biased region" description="Basic and acidic residues" evidence="7">
    <location>
        <begin position="479"/>
        <end position="492"/>
    </location>
</feature>
<keyword evidence="4 6" id="KW-1133">Transmembrane helix</keyword>
<feature type="transmembrane region" description="Helical" evidence="6">
    <location>
        <begin position="244"/>
        <end position="270"/>
    </location>
</feature>
<dbReference type="AlphaFoldDB" id="A0A8J5XKX1"/>
<feature type="transmembrane region" description="Helical" evidence="6">
    <location>
        <begin position="130"/>
        <end position="151"/>
    </location>
</feature>
<evidence type="ECO:0000256" key="3">
    <source>
        <dbReference type="ARBA" id="ARBA00022692"/>
    </source>
</evidence>
<proteinExistence type="inferred from homology"/>
<dbReference type="InterPro" id="IPR036458">
    <property type="entry name" value="Na:dicarbo_symporter_sf"/>
</dbReference>
<dbReference type="GO" id="GO:0005313">
    <property type="term" value="F:L-glutamate transmembrane transporter activity"/>
    <property type="evidence" value="ECO:0007669"/>
    <property type="project" value="TreeGrafter"/>
</dbReference>
<evidence type="ECO:0000313" key="8">
    <source>
        <dbReference type="EMBL" id="KAG8464865.1"/>
    </source>
</evidence>
<dbReference type="PANTHER" id="PTHR11958">
    <property type="entry name" value="SODIUM/DICARBOXYLATE SYMPORTER-RELATED"/>
    <property type="match status" value="1"/>
</dbReference>
<dbReference type="InterPro" id="IPR001991">
    <property type="entry name" value="Na-dicarboxylate_symporter"/>
</dbReference>
<keyword evidence="2 6" id="KW-0813">Transport</keyword>
<feature type="transmembrane region" description="Helical" evidence="6">
    <location>
        <begin position="418"/>
        <end position="441"/>
    </location>
</feature>
<dbReference type="PANTHER" id="PTHR11958:SF63">
    <property type="entry name" value="AMINO ACID TRANSPORTER"/>
    <property type="match status" value="1"/>
</dbReference>
<evidence type="ECO:0000313" key="9">
    <source>
        <dbReference type="Proteomes" id="UP000751190"/>
    </source>
</evidence>
<feature type="transmembrane region" description="Helical" evidence="6">
    <location>
        <begin position="205"/>
        <end position="223"/>
    </location>
</feature>
<dbReference type="EMBL" id="JAGTXO010000012">
    <property type="protein sequence ID" value="KAG8464865.1"/>
    <property type="molecule type" value="Genomic_DNA"/>
</dbReference>
<dbReference type="GO" id="GO:0015175">
    <property type="term" value="F:neutral L-amino acid transmembrane transporter activity"/>
    <property type="evidence" value="ECO:0007669"/>
    <property type="project" value="TreeGrafter"/>
</dbReference>
<dbReference type="Proteomes" id="UP000751190">
    <property type="component" value="Unassembled WGS sequence"/>
</dbReference>
<protein>
    <recommendedName>
        <fullName evidence="6">Amino acid transporter</fullName>
    </recommendedName>
</protein>
<evidence type="ECO:0000256" key="4">
    <source>
        <dbReference type="ARBA" id="ARBA00022989"/>
    </source>
</evidence>
<keyword evidence="9" id="KW-1185">Reference proteome</keyword>
<evidence type="ECO:0000256" key="2">
    <source>
        <dbReference type="ARBA" id="ARBA00022448"/>
    </source>
</evidence>
<organism evidence="8 9">
    <name type="scientific">Diacronema lutheri</name>
    <name type="common">Unicellular marine alga</name>
    <name type="synonym">Monochrysis lutheri</name>
    <dbReference type="NCBI Taxonomy" id="2081491"/>
    <lineage>
        <taxon>Eukaryota</taxon>
        <taxon>Haptista</taxon>
        <taxon>Haptophyta</taxon>
        <taxon>Pavlovophyceae</taxon>
        <taxon>Pavlovales</taxon>
        <taxon>Pavlovaceae</taxon>
        <taxon>Diacronema</taxon>
    </lineage>
</organism>
<feature type="region of interest" description="Disordered" evidence="7">
    <location>
        <begin position="16"/>
        <end position="35"/>
    </location>
</feature>
<sequence>MLPNLKIWRSVVSDDRGPPSFGGQQLSNEIEDAVPVDEDPPARAGGRGLRFVQRNFSLLTMAGCAVGMGVGYGARAAGIGDEGVVLLGYVGELFVRSLKAPLSPMIFCSMIVCTNLHAHTASASAPKYAVACYALTTVLASTIGVVAFVVFRPGSHTHLSGAPSPELSLAAEGTTGPAPMLDSLLDLGRELVPDNMLKAMVEMKLLSVITAGVSVGVAIRHTAPLHPEATAPLLAMAKGVFEALLTLIGWLVLFAPLGVFSMVAACVATTPDLATVAAGLAACVLTSAAGMAFHVLGSLSLLLLLAAPAERPSPWRFLKGIAPAISMAFGTASSAATLSTTLKSVVAQGVRRPVAAFVLPLGATVNMDGSAIGITCSVLFLANASGQLATMNALQVANVGLVSALLSVGAAPVPSSGLITLILCMEATGVAITPLTAYVLAIDWLTDRMRTVVNVASDAFVCATVDRLILRAEKRAAPAPTDELRSARDADARAVSATRGGGAADLGTLAGAPVDAPPTPPLHSAPPAPPVAASALELGERRPPKS</sequence>
<feature type="compositionally biased region" description="Pro residues" evidence="7">
    <location>
        <begin position="515"/>
        <end position="530"/>
    </location>
</feature>